<evidence type="ECO:0000313" key="8">
    <source>
        <dbReference type="EMBL" id="KAK3764580.1"/>
    </source>
</evidence>
<evidence type="ECO:0000259" key="7">
    <source>
        <dbReference type="PROSITE" id="PS50268"/>
    </source>
</evidence>
<evidence type="ECO:0000256" key="5">
    <source>
        <dbReference type="PROSITE-ProRule" id="PRU00043"/>
    </source>
</evidence>
<comment type="caution">
    <text evidence="8">The sequence shown here is derived from an EMBL/GenBank/DDBJ whole genome shotgun (WGS) entry which is preliminary data.</text>
</comment>
<feature type="domain" description="Cadherin" evidence="7">
    <location>
        <begin position="465"/>
        <end position="663"/>
    </location>
</feature>
<name>A0AAE1DC68_9GAST</name>
<comment type="subcellular location">
    <subcellularLocation>
        <location evidence="1">Membrane</location>
    </subcellularLocation>
</comment>
<dbReference type="Proteomes" id="UP001283361">
    <property type="component" value="Unassembled WGS sequence"/>
</dbReference>
<dbReference type="InterPro" id="IPR039808">
    <property type="entry name" value="Cadherin"/>
</dbReference>
<dbReference type="PROSITE" id="PS50268">
    <property type="entry name" value="CADHERIN_2"/>
    <property type="match status" value="5"/>
</dbReference>
<feature type="domain" description="Cadherin" evidence="7">
    <location>
        <begin position="162"/>
        <end position="241"/>
    </location>
</feature>
<feature type="domain" description="Cadherin" evidence="7">
    <location>
        <begin position="350"/>
        <end position="464"/>
    </location>
</feature>
<keyword evidence="6" id="KW-0732">Signal</keyword>
<dbReference type="GO" id="GO:0016477">
    <property type="term" value="P:cell migration"/>
    <property type="evidence" value="ECO:0007669"/>
    <property type="project" value="TreeGrafter"/>
</dbReference>
<dbReference type="InterPro" id="IPR020894">
    <property type="entry name" value="Cadherin_CS"/>
</dbReference>
<gene>
    <name evidence="8" type="ORF">RRG08_056514</name>
</gene>
<keyword evidence="3 5" id="KW-0106">Calcium</keyword>
<feature type="domain" description="Cadherin" evidence="7">
    <location>
        <begin position="242"/>
        <end position="348"/>
    </location>
</feature>
<feature type="chain" id="PRO_5042274250" description="Cadherin domain-containing protein" evidence="6">
    <location>
        <begin position="27"/>
        <end position="823"/>
    </location>
</feature>
<feature type="signal peptide" evidence="6">
    <location>
        <begin position="1"/>
        <end position="26"/>
    </location>
</feature>
<evidence type="ECO:0000256" key="3">
    <source>
        <dbReference type="ARBA" id="ARBA00022837"/>
    </source>
</evidence>
<dbReference type="Pfam" id="PF00028">
    <property type="entry name" value="Cadherin"/>
    <property type="match status" value="1"/>
</dbReference>
<feature type="domain" description="Cadherin" evidence="7">
    <location>
        <begin position="664"/>
        <end position="759"/>
    </location>
</feature>
<dbReference type="EMBL" id="JAWDGP010004428">
    <property type="protein sequence ID" value="KAK3764580.1"/>
    <property type="molecule type" value="Genomic_DNA"/>
</dbReference>
<dbReference type="InterPro" id="IPR015919">
    <property type="entry name" value="Cadherin-like_sf"/>
</dbReference>
<dbReference type="SUPFAM" id="SSF49313">
    <property type="entry name" value="Cadherin-like"/>
    <property type="match status" value="5"/>
</dbReference>
<dbReference type="Gene3D" id="2.60.40.60">
    <property type="entry name" value="Cadherins"/>
    <property type="match status" value="5"/>
</dbReference>
<dbReference type="PANTHER" id="PTHR24027:SF438">
    <property type="entry name" value="CADHERIN 23"/>
    <property type="match status" value="1"/>
</dbReference>
<protein>
    <recommendedName>
        <fullName evidence="7">Cadherin domain-containing protein</fullName>
    </recommendedName>
</protein>
<evidence type="ECO:0000256" key="4">
    <source>
        <dbReference type="ARBA" id="ARBA00023136"/>
    </source>
</evidence>
<reference evidence="8" key="1">
    <citation type="journal article" date="2023" name="G3 (Bethesda)">
        <title>A reference genome for the long-term kleptoplast-retaining sea slug Elysia crispata morphotype clarki.</title>
        <authorList>
            <person name="Eastman K.E."/>
            <person name="Pendleton A.L."/>
            <person name="Shaikh M.A."/>
            <person name="Suttiyut T."/>
            <person name="Ogas R."/>
            <person name="Tomko P."/>
            <person name="Gavelis G."/>
            <person name="Widhalm J.R."/>
            <person name="Wisecaver J.H."/>
        </authorList>
    </citation>
    <scope>NUCLEOTIDE SEQUENCE</scope>
    <source>
        <strain evidence="8">ECLA1</strain>
    </source>
</reference>
<dbReference type="InterPro" id="IPR002126">
    <property type="entry name" value="Cadherin-like_dom"/>
</dbReference>
<evidence type="ECO:0000256" key="6">
    <source>
        <dbReference type="SAM" id="SignalP"/>
    </source>
</evidence>
<dbReference type="GO" id="GO:0016342">
    <property type="term" value="C:catenin complex"/>
    <property type="evidence" value="ECO:0007669"/>
    <property type="project" value="TreeGrafter"/>
</dbReference>
<dbReference type="SMART" id="SM00112">
    <property type="entry name" value="CA"/>
    <property type="match status" value="5"/>
</dbReference>
<dbReference type="PRINTS" id="PR00205">
    <property type="entry name" value="CADHERIN"/>
</dbReference>
<evidence type="ECO:0000256" key="1">
    <source>
        <dbReference type="ARBA" id="ARBA00004370"/>
    </source>
</evidence>
<dbReference type="GO" id="GO:0005509">
    <property type="term" value="F:calcium ion binding"/>
    <property type="evidence" value="ECO:0007669"/>
    <property type="project" value="UniProtKB-UniRule"/>
</dbReference>
<dbReference type="GO" id="GO:0007156">
    <property type="term" value="P:homophilic cell adhesion via plasma membrane adhesion molecules"/>
    <property type="evidence" value="ECO:0007669"/>
    <property type="project" value="InterPro"/>
</dbReference>
<sequence>MSLRIYIFWHAAFWILALAAFSGVAAKSCTDFARHGPLELTIQENAQENTLLLDQSGSRLYPLRTYTSFLKVQHDKLYTSRKINIDGDQNKALCSEFESVIVLTLDCLFYTFRRITVDLSINYTDDHPTQLLLPTVSVKEEAKDLLIVDWSSSAEKAKVVKDDDCGTEIDLQIEENDDTQEFFEIRSGPSIWTKKAFDFEKKPQHVLNITAFSTLPGKDPTATHGQLVINVEDVDDTDPFFEQKVFNMEITESDKETERKATGPKINATDGDIGINATLEYTIESCEPDLVARVSNDGELFVSGPLDRETTKTYRIIVRASQIDNSSATATATVSLTVRDMNDNRPKFSPQQVLSVGIAVGASTGSHVTWLFADDADEGDNAEFDFIIHADLDAFMVTKNPDSKPAELVVKNSALLDALQSIDVEVRLKEKRPVAWGETCDFMKTCAINITVTVEDQNHHTPIFSRSHYVVSLDPGMEAGTVFGQIRATDGDTGISGDIMYRLSPIPGEGDPDCGKVKVHSLTGELTLVQRMTAAGRTCTYRAFACDTPLDKNKRKCGSSMVALVVLEPSQTDVTSDVLLSDVYMLENLAIGTIVMTLPELGLATDNKNFYIDGKLLKTAVVLDKERRAAHIISIGKKHGKKIDETLRITVYVQNVNDHAPLFDRDDYEVTLTDNAPAGTAILTISATDQDGLHDMVTYSLRNMKDVFGINTFSGEIFLLNPSWELWTSGWAEGGSSVLLVEAKDSGLPALTSFASVTIHFPQPPVYLLLPVGKDDLMKNKSNIASEMSKVLGIRVQILAFEANAAGQDKTLKTCLNITTKDD</sequence>
<evidence type="ECO:0000313" key="9">
    <source>
        <dbReference type="Proteomes" id="UP001283361"/>
    </source>
</evidence>
<proteinExistence type="predicted"/>
<keyword evidence="9" id="KW-1185">Reference proteome</keyword>
<dbReference type="CDD" id="cd11304">
    <property type="entry name" value="Cadherin_repeat"/>
    <property type="match status" value="6"/>
</dbReference>
<organism evidence="8 9">
    <name type="scientific">Elysia crispata</name>
    <name type="common">lettuce slug</name>
    <dbReference type="NCBI Taxonomy" id="231223"/>
    <lineage>
        <taxon>Eukaryota</taxon>
        <taxon>Metazoa</taxon>
        <taxon>Spiralia</taxon>
        <taxon>Lophotrochozoa</taxon>
        <taxon>Mollusca</taxon>
        <taxon>Gastropoda</taxon>
        <taxon>Heterobranchia</taxon>
        <taxon>Euthyneura</taxon>
        <taxon>Panpulmonata</taxon>
        <taxon>Sacoglossa</taxon>
        <taxon>Placobranchoidea</taxon>
        <taxon>Plakobranchidae</taxon>
        <taxon>Elysia</taxon>
    </lineage>
</organism>
<dbReference type="GO" id="GO:0045296">
    <property type="term" value="F:cadherin binding"/>
    <property type="evidence" value="ECO:0007669"/>
    <property type="project" value="TreeGrafter"/>
</dbReference>
<dbReference type="AlphaFoldDB" id="A0AAE1DC68"/>
<dbReference type="PROSITE" id="PS00232">
    <property type="entry name" value="CADHERIN_1"/>
    <property type="match status" value="1"/>
</dbReference>
<keyword evidence="2" id="KW-0677">Repeat</keyword>
<keyword evidence="4" id="KW-0472">Membrane</keyword>
<evidence type="ECO:0000256" key="2">
    <source>
        <dbReference type="ARBA" id="ARBA00022737"/>
    </source>
</evidence>
<dbReference type="PANTHER" id="PTHR24027">
    <property type="entry name" value="CADHERIN-23"/>
    <property type="match status" value="1"/>
</dbReference>
<dbReference type="GO" id="GO:0008013">
    <property type="term" value="F:beta-catenin binding"/>
    <property type="evidence" value="ECO:0007669"/>
    <property type="project" value="TreeGrafter"/>
</dbReference>
<accession>A0AAE1DC68</accession>